<sequence>MVLTSVTIPDDLHEGEQMLVAFGGGEFLVEVPSGCRGGDVIEVDFPVADAPTDCHAADADASLASPPSSQLVRLVVPDGMAGGDCLTVEAPWGALLDVVLPDGCRAGEEVELELREEGRPQEAPARCGGVYQPGERVSVLRSNGAYTPGCIKEYEEMSGTYTVELEGGLLKYLVDEDSIAPLDFQPEQAGEHFVGRRVQVPTVGALSKDDVTGSIRSFDARTGLYVVDMDNGKARRNVRAEEIRVRPDRRK</sequence>
<gene>
    <name evidence="1" type="ORF">AB1Y20_022086</name>
</gene>
<comment type="caution">
    <text evidence="1">The sequence shown here is derived from an EMBL/GenBank/DDBJ whole genome shotgun (WGS) entry which is preliminary data.</text>
</comment>
<name>A0AB34JIB9_PRYPA</name>
<protein>
    <submittedName>
        <fullName evidence="1">Uncharacterized protein</fullName>
    </submittedName>
</protein>
<reference evidence="1 2" key="1">
    <citation type="journal article" date="2024" name="Science">
        <title>Giant polyketide synthase enzymes in the biosynthesis of giant marine polyether toxins.</title>
        <authorList>
            <person name="Fallon T.R."/>
            <person name="Shende V.V."/>
            <person name="Wierzbicki I.H."/>
            <person name="Pendleton A.L."/>
            <person name="Watervoot N.F."/>
            <person name="Auber R.P."/>
            <person name="Gonzalez D.J."/>
            <person name="Wisecaver J.H."/>
            <person name="Moore B.S."/>
        </authorList>
    </citation>
    <scope>NUCLEOTIDE SEQUENCE [LARGE SCALE GENOMIC DNA]</scope>
    <source>
        <strain evidence="1 2">12B1</strain>
    </source>
</reference>
<proteinExistence type="predicted"/>
<keyword evidence="2" id="KW-1185">Reference proteome</keyword>
<dbReference type="AlphaFoldDB" id="A0AB34JIB9"/>
<dbReference type="Proteomes" id="UP001515480">
    <property type="component" value="Unassembled WGS sequence"/>
</dbReference>
<evidence type="ECO:0000313" key="1">
    <source>
        <dbReference type="EMBL" id="KAL1520507.1"/>
    </source>
</evidence>
<organism evidence="1 2">
    <name type="scientific">Prymnesium parvum</name>
    <name type="common">Toxic golden alga</name>
    <dbReference type="NCBI Taxonomy" id="97485"/>
    <lineage>
        <taxon>Eukaryota</taxon>
        <taxon>Haptista</taxon>
        <taxon>Haptophyta</taxon>
        <taxon>Prymnesiophyceae</taxon>
        <taxon>Prymnesiales</taxon>
        <taxon>Prymnesiaceae</taxon>
        <taxon>Prymnesium</taxon>
    </lineage>
</organism>
<evidence type="ECO:0000313" key="2">
    <source>
        <dbReference type="Proteomes" id="UP001515480"/>
    </source>
</evidence>
<dbReference type="EMBL" id="JBGBPQ010000008">
    <property type="protein sequence ID" value="KAL1520507.1"/>
    <property type="molecule type" value="Genomic_DNA"/>
</dbReference>
<accession>A0AB34JIB9</accession>